<dbReference type="Pfam" id="PF00440">
    <property type="entry name" value="TetR_N"/>
    <property type="match status" value="1"/>
</dbReference>
<dbReference type="GO" id="GO:0000976">
    <property type="term" value="F:transcription cis-regulatory region binding"/>
    <property type="evidence" value="ECO:0007669"/>
    <property type="project" value="TreeGrafter"/>
</dbReference>
<dbReference type="GO" id="GO:0003700">
    <property type="term" value="F:DNA-binding transcription factor activity"/>
    <property type="evidence" value="ECO:0007669"/>
    <property type="project" value="TreeGrafter"/>
</dbReference>
<organism evidence="4 5">
    <name type="scientific">Lentzea jiangxiensis</name>
    <dbReference type="NCBI Taxonomy" id="641025"/>
    <lineage>
        <taxon>Bacteria</taxon>
        <taxon>Bacillati</taxon>
        <taxon>Actinomycetota</taxon>
        <taxon>Actinomycetes</taxon>
        <taxon>Pseudonocardiales</taxon>
        <taxon>Pseudonocardiaceae</taxon>
        <taxon>Lentzea</taxon>
    </lineage>
</organism>
<dbReference type="PANTHER" id="PTHR30055:SF146">
    <property type="entry name" value="HTH-TYPE TRANSCRIPTIONAL DUAL REGULATOR CECR"/>
    <property type="match status" value="1"/>
</dbReference>
<name>A0A1H0K248_9PSEU</name>
<dbReference type="STRING" id="641025.SAMN05421507_102729"/>
<dbReference type="OrthoDB" id="3682047at2"/>
<accession>A0A1H0K248</accession>
<dbReference type="InterPro" id="IPR023772">
    <property type="entry name" value="DNA-bd_HTH_TetR-type_CS"/>
</dbReference>
<evidence type="ECO:0000256" key="2">
    <source>
        <dbReference type="PROSITE-ProRule" id="PRU00335"/>
    </source>
</evidence>
<dbReference type="Proteomes" id="UP000199691">
    <property type="component" value="Unassembled WGS sequence"/>
</dbReference>
<dbReference type="InterPro" id="IPR001647">
    <property type="entry name" value="HTH_TetR"/>
</dbReference>
<dbReference type="Gene3D" id="1.10.357.10">
    <property type="entry name" value="Tetracycline Repressor, domain 2"/>
    <property type="match status" value="1"/>
</dbReference>
<feature type="domain" description="HTH tetR-type" evidence="3">
    <location>
        <begin position="9"/>
        <end position="69"/>
    </location>
</feature>
<dbReference type="PROSITE" id="PS01081">
    <property type="entry name" value="HTH_TETR_1"/>
    <property type="match status" value="1"/>
</dbReference>
<evidence type="ECO:0000259" key="3">
    <source>
        <dbReference type="PROSITE" id="PS50977"/>
    </source>
</evidence>
<dbReference type="InterPro" id="IPR050109">
    <property type="entry name" value="HTH-type_TetR-like_transc_reg"/>
</dbReference>
<proteinExistence type="predicted"/>
<evidence type="ECO:0000313" key="5">
    <source>
        <dbReference type="Proteomes" id="UP000199691"/>
    </source>
</evidence>
<protein>
    <submittedName>
        <fullName evidence="4">Regulatory protein, tetR family</fullName>
    </submittedName>
</protein>
<feature type="DNA-binding region" description="H-T-H motif" evidence="2">
    <location>
        <begin position="32"/>
        <end position="51"/>
    </location>
</feature>
<gene>
    <name evidence="4" type="ORF">SAMN05421507_102729</name>
</gene>
<dbReference type="SUPFAM" id="SSF46689">
    <property type="entry name" value="Homeodomain-like"/>
    <property type="match status" value="1"/>
</dbReference>
<dbReference type="RefSeq" id="WP_090096669.1">
    <property type="nucleotide sequence ID" value="NZ_FNIX01000002.1"/>
</dbReference>
<dbReference type="EMBL" id="FNIX01000002">
    <property type="protein sequence ID" value="SDO50098.1"/>
    <property type="molecule type" value="Genomic_DNA"/>
</dbReference>
<dbReference type="AlphaFoldDB" id="A0A1H0K248"/>
<keyword evidence="5" id="KW-1185">Reference proteome</keyword>
<evidence type="ECO:0000313" key="4">
    <source>
        <dbReference type="EMBL" id="SDO50098.1"/>
    </source>
</evidence>
<dbReference type="PROSITE" id="PS50977">
    <property type="entry name" value="HTH_TETR_2"/>
    <property type="match status" value="1"/>
</dbReference>
<sequence>MATRTGRSADKVTRILASAEELLLKRGFRGVTIADIAERAHVGKGTVYLYWSTKEDVFLELLARDVLTLINGFREAATRNLELTLPHRLCSHLVRSALERPLVRALQANDADVLGLVIDHPRSQDLVRQHGAPALIKALLPIWRRHGVVRTDWELDDQAYAVQSLALGHLEIQLRKHVSPSTTMPPEDVLAAAVAALLGVESGATKDLGAVAAEVLQVFTTSAAILEADNA</sequence>
<evidence type="ECO:0000256" key="1">
    <source>
        <dbReference type="ARBA" id="ARBA00023125"/>
    </source>
</evidence>
<keyword evidence="1 2" id="KW-0238">DNA-binding</keyword>
<reference evidence="5" key="1">
    <citation type="submission" date="2016-10" db="EMBL/GenBank/DDBJ databases">
        <authorList>
            <person name="Varghese N."/>
            <person name="Submissions S."/>
        </authorList>
    </citation>
    <scope>NUCLEOTIDE SEQUENCE [LARGE SCALE GENOMIC DNA]</scope>
    <source>
        <strain evidence="5">CGMCC 4.6609</strain>
    </source>
</reference>
<dbReference type="InterPro" id="IPR009057">
    <property type="entry name" value="Homeodomain-like_sf"/>
</dbReference>
<dbReference type="PRINTS" id="PR00455">
    <property type="entry name" value="HTHTETR"/>
</dbReference>
<dbReference type="PANTHER" id="PTHR30055">
    <property type="entry name" value="HTH-TYPE TRANSCRIPTIONAL REGULATOR RUTR"/>
    <property type="match status" value="1"/>
</dbReference>